<dbReference type="Proteomes" id="UP001216139">
    <property type="component" value="Chromosome"/>
</dbReference>
<name>A0ABY7T2Q3_9SPHI</name>
<evidence type="ECO:0000259" key="1">
    <source>
        <dbReference type="Pfam" id="PF13229"/>
    </source>
</evidence>
<dbReference type="InterPro" id="IPR039448">
    <property type="entry name" value="Beta_helix"/>
</dbReference>
<dbReference type="Pfam" id="PF13229">
    <property type="entry name" value="Beta_helix"/>
    <property type="match status" value="1"/>
</dbReference>
<dbReference type="SUPFAM" id="SSF51126">
    <property type="entry name" value="Pectin lyase-like"/>
    <property type="match status" value="1"/>
</dbReference>
<gene>
    <name evidence="2" type="ORF">PQO05_18495</name>
</gene>
<dbReference type="NCBIfam" id="TIGR03804">
    <property type="entry name" value="para_beta_helix"/>
    <property type="match status" value="1"/>
</dbReference>
<dbReference type="InterPro" id="IPR006626">
    <property type="entry name" value="PbH1"/>
</dbReference>
<sequence>MKNTPYLRSLLSKLNPNVGLFIAVILFGYNQSYGSTYYISSSAGNDAYTDVQAHNPSTPWKSLDKLNTYFKLLGAGDSVLFKRGEIFYGTIAVAKSGAVFAPIYFGAYGNGNTPQINGLTTLKYWKLVKNGIYESPCVTDGSMLVLNGVQQAIGRYPNKGYLTYKSHQGNTSITNNQPGDLNNWTGSEVVIRKNRWIIDKSAITSDAGGIISYAAGTKDMPTNGFGYFIQKSAKTLDQFGEWYYDASRKMMMVYLGNRNPENFIIQTNAETNLVNITKFNNIVFENLSFIGAGNNAFNITNSNKIILRHCNIDLTGADAVSASYSPFLAVQNCSINHSLSGGVNLDAGCVNSTIINNEIKNTGLIPGMGKNGSGTYEAITSFGDNTQIEKNRIDSTGYNGIYFGGTSSYVKNNYITYFCLTKDDGAAIYIGDWSKTMHKCVIGNIIMHGVGNGTGTVSPLSLQAEGIYIDDNTESVAITGNTISLCANNGIKIHNAKDINIYGNTVFNNGVQLRLEQDHYLTTSSYIRNNNIRNNTFFSLNDLQPNAKFSSQQDDITAFGQIDSNFYCQLKKEISAIMASTVKDGKGVNQTYNLTRWRTAYGKDQFSIELLPYEDIMFEFNVTNEVKTIKLDKPYVDVHHNVYKDKVSIDPFSSIILVANERLAGKTSQNTITDKKGINTYSGPQKVAVAAIANNSF</sequence>
<dbReference type="InterPro" id="IPR011050">
    <property type="entry name" value="Pectin_lyase_fold/virulence"/>
</dbReference>
<dbReference type="EMBL" id="CP117167">
    <property type="protein sequence ID" value="WCT10730.1"/>
    <property type="molecule type" value="Genomic_DNA"/>
</dbReference>
<dbReference type="PANTHER" id="PTHR36453:SF1">
    <property type="entry name" value="RIGHT HANDED BETA HELIX DOMAIN-CONTAINING PROTEIN"/>
    <property type="match status" value="1"/>
</dbReference>
<protein>
    <submittedName>
        <fullName evidence="2">Right-handed parallel beta-helix repeat-containing protein</fullName>
    </submittedName>
</protein>
<organism evidence="2 3">
    <name type="scientific">Mucilaginibacter jinjuensis</name>
    <dbReference type="NCBI Taxonomy" id="1176721"/>
    <lineage>
        <taxon>Bacteria</taxon>
        <taxon>Pseudomonadati</taxon>
        <taxon>Bacteroidota</taxon>
        <taxon>Sphingobacteriia</taxon>
        <taxon>Sphingobacteriales</taxon>
        <taxon>Sphingobacteriaceae</taxon>
        <taxon>Mucilaginibacter</taxon>
    </lineage>
</organism>
<dbReference type="InterPro" id="IPR012334">
    <property type="entry name" value="Pectin_lyas_fold"/>
</dbReference>
<accession>A0ABY7T2Q3</accession>
<proteinExistence type="predicted"/>
<dbReference type="SMART" id="SM00710">
    <property type="entry name" value="PbH1"/>
    <property type="match status" value="8"/>
</dbReference>
<dbReference type="PANTHER" id="PTHR36453">
    <property type="entry name" value="SECRETED PROTEIN-RELATED"/>
    <property type="match status" value="1"/>
</dbReference>
<dbReference type="RefSeq" id="WP_273628923.1">
    <property type="nucleotide sequence ID" value="NZ_CP117167.1"/>
</dbReference>
<dbReference type="InterPro" id="IPR022441">
    <property type="entry name" value="Para_beta_helix_rpt-2"/>
</dbReference>
<keyword evidence="3" id="KW-1185">Reference proteome</keyword>
<evidence type="ECO:0000313" key="3">
    <source>
        <dbReference type="Proteomes" id="UP001216139"/>
    </source>
</evidence>
<evidence type="ECO:0000313" key="2">
    <source>
        <dbReference type="EMBL" id="WCT10730.1"/>
    </source>
</evidence>
<feature type="domain" description="Right handed beta helix" evidence="1">
    <location>
        <begin position="270"/>
        <end position="414"/>
    </location>
</feature>
<reference evidence="2 3" key="1">
    <citation type="submission" date="2023-02" db="EMBL/GenBank/DDBJ databases">
        <title>Genome sequence of Mucilaginibacter jinjuensis strain KACC 16571.</title>
        <authorList>
            <person name="Kim S."/>
            <person name="Heo J."/>
            <person name="Kwon S.-W."/>
        </authorList>
    </citation>
    <scope>NUCLEOTIDE SEQUENCE [LARGE SCALE GENOMIC DNA]</scope>
    <source>
        <strain evidence="2 3">KACC 16571</strain>
    </source>
</reference>
<dbReference type="Gene3D" id="2.160.20.10">
    <property type="entry name" value="Single-stranded right-handed beta-helix, Pectin lyase-like"/>
    <property type="match status" value="1"/>
</dbReference>